<evidence type="ECO:0000256" key="1">
    <source>
        <dbReference type="SAM" id="MobiDB-lite"/>
    </source>
</evidence>
<name>A0A6P8V8S3_GYMAC</name>
<feature type="compositionally biased region" description="Basic and acidic residues" evidence="1">
    <location>
        <begin position="621"/>
        <end position="638"/>
    </location>
</feature>
<feature type="compositionally biased region" description="Basic and acidic residues" evidence="1">
    <location>
        <begin position="360"/>
        <end position="380"/>
    </location>
</feature>
<evidence type="ECO:0000313" key="2">
    <source>
        <dbReference type="Proteomes" id="UP000515161"/>
    </source>
</evidence>
<feature type="compositionally biased region" description="Basic and acidic residues" evidence="1">
    <location>
        <begin position="581"/>
        <end position="602"/>
    </location>
</feature>
<dbReference type="AlphaFoldDB" id="A0A6P8V8S3"/>
<dbReference type="InParanoid" id="A0A6P8V8S3"/>
<feature type="compositionally biased region" description="Basic and acidic residues" evidence="1">
    <location>
        <begin position="993"/>
        <end position="1002"/>
    </location>
</feature>
<feature type="compositionally biased region" description="Basic and acidic residues" evidence="1">
    <location>
        <begin position="779"/>
        <end position="807"/>
    </location>
</feature>
<feature type="compositionally biased region" description="Polar residues" evidence="1">
    <location>
        <begin position="674"/>
        <end position="683"/>
    </location>
</feature>
<feature type="region of interest" description="Disordered" evidence="1">
    <location>
        <begin position="69"/>
        <end position="90"/>
    </location>
</feature>
<organism evidence="2 3">
    <name type="scientific">Gymnodraco acuticeps</name>
    <name type="common">Antarctic dragonfish</name>
    <dbReference type="NCBI Taxonomy" id="8218"/>
    <lineage>
        <taxon>Eukaryota</taxon>
        <taxon>Metazoa</taxon>
        <taxon>Chordata</taxon>
        <taxon>Craniata</taxon>
        <taxon>Vertebrata</taxon>
        <taxon>Euteleostomi</taxon>
        <taxon>Actinopterygii</taxon>
        <taxon>Neopterygii</taxon>
        <taxon>Teleostei</taxon>
        <taxon>Neoteleostei</taxon>
        <taxon>Acanthomorphata</taxon>
        <taxon>Eupercaria</taxon>
        <taxon>Perciformes</taxon>
        <taxon>Notothenioidei</taxon>
        <taxon>Bathydraconidae</taxon>
        <taxon>Gymnodraco</taxon>
    </lineage>
</organism>
<feature type="region of interest" description="Disordered" evidence="1">
    <location>
        <begin position="565"/>
        <end position="699"/>
    </location>
</feature>
<feature type="compositionally biased region" description="Gly residues" evidence="1">
    <location>
        <begin position="175"/>
        <end position="184"/>
    </location>
</feature>
<feature type="compositionally biased region" description="Basic and acidic residues" evidence="1">
    <location>
        <begin position="247"/>
        <end position="258"/>
    </location>
</feature>
<feature type="region of interest" description="Disordered" evidence="1">
    <location>
        <begin position="779"/>
        <end position="829"/>
    </location>
</feature>
<sequence length="1040" mass="113516">MRPTTSTMLQQNNNNNYPCLNVSGSTRDMLQKCSRASLPFPSRLELGLGDLPLIRGLRAWALCSKNRRKVGGGGQAPIAPPAGRGGSTSCPRPADVYLSGEWGRMGYGLPLGLDARQAGLGALVTVATLKTSEGSGKTQTQCLFLRTEKGSCLYSTAKPSSGGTTSAASSVVGGWLRGKTGGGNRVRVRSGRRWRKSNNALEKRGVSRERQQSSREDPAGEISLEERQEEPDKGRLASKQLPSPQQDSRRARQERDAASRSPRCCHNASPRTCARCVRRAQRRGSQDGHEAGESPRRGTSNRIKGEGKGMRKGMQRNEEEEEKGGLCGLESSSSVWAVPDPELESNHSHPESNSSCDGEETGKESNEELKTQTSQSKDDYSEREEDNNSEVMKLDTGNNDSPLGHSGQGNVTLGLNRDLDDRKPSENPCEEVAPNMNGCPDQSGADQNTDTERESVDVEEKEGSINRTPAEFPVFSDCYEEVSVSISTAVSLELSTPVEGSTFNNDHEMCVQREQVNSRTDPLEGYQQGVADPGIVAKRELDLIRLVQPEPNCAAAESNTVNTNRKPLFSFQNAGNGSVLQEREASSKPPGHRDPSISETDGRNVTGNDCNCSPTELNRAGPRDELVLGNREAELHEGDTEEKEDTSGEILRRECTCFELDNAEGKGDKERNTEGPTNESSIQEDNDKKETENCAQMDNWRVEESAGGCRGRGKEVVDTCGQSAHVEATGETGSTVACADPPTSLALSLANPAPTFQPLSSMETRLQCLDENVEKERVGVLEGDEKGGQEGKKRLRRLLEEQGEAERVSTVATEEEGREEEGKEEEDEFGVFMQAEGEPAWSEGSTTAPVPCGSRERVAHGSRALAGEPTHWTPGLTDSLIHQSDDRWTAFPQDWSDEGGDMVGQWWPTSAVEERREPANQNLAAVFAAAFPSSSDDPGDLQTVPTLSQLLRGRASQEQGLLDTFHDLNKMICQKYKRGNGVSRDLLLRTFHLEPPRTESRPPQRTANHRLSPGLPSTNQHAHNAAAKRRLSYDYNRNME</sequence>
<dbReference type="OrthoDB" id="8965081at2759"/>
<dbReference type="KEGG" id="gacu:117555596"/>
<keyword evidence="2" id="KW-1185">Reference proteome</keyword>
<dbReference type="RefSeq" id="XP_034086406.1">
    <property type="nucleotide sequence ID" value="XM_034230515.1"/>
</dbReference>
<dbReference type="Proteomes" id="UP000515161">
    <property type="component" value="Unplaced"/>
</dbReference>
<accession>A0A6P8V8S3</accession>
<feature type="compositionally biased region" description="Basic residues" evidence="1">
    <location>
        <begin position="186"/>
        <end position="196"/>
    </location>
</feature>
<proteinExistence type="predicted"/>
<feature type="compositionally biased region" description="Basic and acidic residues" evidence="1">
    <location>
        <begin position="663"/>
        <end position="673"/>
    </location>
</feature>
<feature type="region of interest" description="Disordered" evidence="1">
    <location>
        <begin position="993"/>
        <end position="1040"/>
    </location>
</feature>
<evidence type="ECO:0000313" key="3">
    <source>
        <dbReference type="RefSeq" id="XP_034086406.1"/>
    </source>
</evidence>
<feature type="compositionally biased region" description="Basic and acidic residues" evidence="1">
    <location>
        <begin position="201"/>
        <end position="235"/>
    </location>
</feature>
<dbReference type="GeneID" id="117555596"/>
<feature type="compositionally biased region" description="Polar residues" evidence="1">
    <location>
        <begin position="565"/>
        <end position="579"/>
    </location>
</feature>
<feature type="compositionally biased region" description="Basic and acidic residues" evidence="1">
    <location>
        <begin position="450"/>
        <end position="464"/>
    </location>
</feature>
<protein>
    <submittedName>
        <fullName evidence="3">Uncharacterized protein si:ch211-14c7.2</fullName>
    </submittedName>
</protein>
<feature type="compositionally biased region" description="Basic and acidic residues" evidence="1">
    <location>
        <begin position="284"/>
        <end position="296"/>
    </location>
</feature>
<feature type="compositionally biased region" description="Acidic residues" evidence="1">
    <location>
        <begin position="813"/>
        <end position="829"/>
    </location>
</feature>
<feature type="compositionally biased region" description="Polar residues" evidence="1">
    <location>
        <begin position="603"/>
        <end position="616"/>
    </location>
</feature>
<gene>
    <name evidence="3" type="primary">si:ch211-14c7.2</name>
</gene>
<feature type="compositionally biased region" description="Low complexity" evidence="1">
    <location>
        <begin position="160"/>
        <end position="174"/>
    </location>
</feature>
<feature type="region of interest" description="Disordered" evidence="1">
    <location>
        <begin position="155"/>
        <end position="469"/>
    </location>
</feature>
<reference evidence="3" key="1">
    <citation type="submission" date="2025-08" db="UniProtKB">
        <authorList>
            <consortium name="RefSeq"/>
        </authorList>
    </citation>
    <scope>IDENTIFICATION</scope>
</reference>